<dbReference type="InParanoid" id="A0A218Z4R5"/>
<gene>
    <name evidence="3" type="ORF">B2J93_3643</name>
</gene>
<feature type="compositionally biased region" description="Basic and acidic residues" evidence="2">
    <location>
        <begin position="275"/>
        <end position="291"/>
    </location>
</feature>
<feature type="region of interest" description="Disordered" evidence="2">
    <location>
        <begin position="31"/>
        <end position="52"/>
    </location>
</feature>
<evidence type="ECO:0000313" key="3">
    <source>
        <dbReference type="EMBL" id="OWP03017.1"/>
    </source>
</evidence>
<feature type="region of interest" description="Disordered" evidence="2">
    <location>
        <begin position="240"/>
        <end position="325"/>
    </location>
</feature>
<sequence>MSVISMQTGQKAKILVLKTFPLKTTSVKKHLGARRDSTCRPDSHIPSPGVGSIPAGSQSVVARIPAAGARSLAPLNVPVADIVKFKNWAEDAISTQQADIERISGTVNRIERDMRSLKDFMLEMRNERSSNKEIPTILDERNVQALQGDLDLLRQQVEQKSETLLLSSTNLLEKTELISQEVEIIGRKAYEVDDLRSQLELIKGQVEHQEIARAIGVHVTDPSSDVGQFPFLGSAKRNHGGFRSSLIENDRDASPKRRKLALSTSGDKNSNMPRYPEKTLDHQPTSKRDITELVSSEADSTSPIREQNNNHGQVSQSMQAERAPLPVHKSHSSIIAARCQNGNRGKPAVMKTHAIKDAATPAPLHTSRLQVVVPYSPALPILSLQQKGRSRDTKNRTDGQKIKRSLRLSGRARKEFLAPASPVIHVSDEGYAPANVMRSIENCLSIPVTRSRDSILSSPVSPSSNSVNKDTEKERDFMCDSFGTGYDNIQDLDRINADCDECSKIDEDSSREYKCEKCKKSYTIIQRLEYVREPDPKLILEKETNNFEHQKYSKCVSAANIRPALVLILVAVSKFRERSCIRRAHRSTKIYTGREKLCACSLSGRFDRKLGVKIEEKDV</sequence>
<feature type="compositionally biased region" description="Basic and acidic residues" evidence="2">
    <location>
        <begin position="33"/>
        <end position="43"/>
    </location>
</feature>
<feature type="compositionally biased region" description="Polar residues" evidence="2">
    <location>
        <begin position="262"/>
        <end position="272"/>
    </location>
</feature>
<feature type="coiled-coil region" evidence="1">
    <location>
        <begin position="107"/>
        <end position="163"/>
    </location>
</feature>
<keyword evidence="1" id="KW-0175">Coiled coil</keyword>
<comment type="caution">
    <text evidence="3">The sequence shown here is derived from an EMBL/GenBank/DDBJ whole genome shotgun (WGS) entry which is preliminary data.</text>
</comment>
<dbReference type="EMBL" id="MZNU01000202">
    <property type="protein sequence ID" value="OWP03017.1"/>
    <property type="molecule type" value="Genomic_DNA"/>
</dbReference>
<evidence type="ECO:0000313" key="4">
    <source>
        <dbReference type="Proteomes" id="UP000242519"/>
    </source>
</evidence>
<keyword evidence="4" id="KW-1185">Reference proteome</keyword>
<dbReference type="AlphaFoldDB" id="A0A218Z4R5"/>
<name>A0A218Z4R5_9HELO</name>
<protein>
    <submittedName>
        <fullName evidence="3">Uncharacterized protein</fullName>
    </submittedName>
</protein>
<proteinExistence type="predicted"/>
<dbReference type="OrthoDB" id="5396360at2759"/>
<evidence type="ECO:0000256" key="1">
    <source>
        <dbReference type="SAM" id="Coils"/>
    </source>
</evidence>
<organism evidence="3 4">
    <name type="scientific">Diplocarpon coronariae</name>
    <dbReference type="NCBI Taxonomy" id="2795749"/>
    <lineage>
        <taxon>Eukaryota</taxon>
        <taxon>Fungi</taxon>
        <taxon>Dikarya</taxon>
        <taxon>Ascomycota</taxon>
        <taxon>Pezizomycotina</taxon>
        <taxon>Leotiomycetes</taxon>
        <taxon>Helotiales</taxon>
        <taxon>Drepanopezizaceae</taxon>
        <taxon>Diplocarpon</taxon>
    </lineage>
</organism>
<accession>A0A218Z4R5</accession>
<evidence type="ECO:0000256" key="2">
    <source>
        <dbReference type="SAM" id="MobiDB-lite"/>
    </source>
</evidence>
<dbReference type="STRING" id="503106.A0A218Z4R5"/>
<feature type="compositionally biased region" description="Polar residues" evidence="2">
    <location>
        <begin position="293"/>
        <end position="319"/>
    </location>
</feature>
<dbReference type="Proteomes" id="UP000242519">
    <property type="component" value="Unassembled WGS sequence"/>
</dbReference>
<reference evidence="3 4" key="1">
    <citation type="submission" date="2017-04" db="EMBL/GenBank/DDBJ databases">
        <title>Draft genome sequence of Marssonina coronaria NL1: causal agent of apple blotch.</title>
        <authorList>
            <person name="Cheng Q."/>
        </authorList>
    </citation>
    <scope>NUCLEOTIDE SEQUENCE [LARGE SCALE GENOMIC DNA]</scope>
    <source>
        <strain evidence="3 4">NL1</strain>
    </source>
</reference>